<feature type="transmembrane region" description="Helical" evidence="1">
    <location>
        <begin position="18"/>
        <end position="35"/>
    </location>
</feature>
<dbReference type="EMBL" id="LAZR01019404">
    <property type="protein sequence ID" value="KKL92660.1"/>
    <property type="molecule type" value="Genomic_DNA"/>
</dbReference>
<proteinExistence type="predicted"/>
<feature type="transmembrane region" description="Helical" evidence="1">
    <location>
        <begin position="156"/>
        <end position="175"/>
    </location>
</feature>
<evidence type="ECO:0000256" key="1">
    <source>
        <dbReference type="SAM" id="Phobius"/>
    </source>
</evidence>
<name>A0A0F9IFS5_9ZZZZ</name>
<comment type="caution">
    <text evidence="2">The sequence shown here is derived from an EMBL/GenBank/DDBJ whole genome shotgun (WGS) entry which is preliminary data.</text>
</comment>
<organism evidence="2">
    <name type="scientific">marine sediment metagenome</name>
    <dbReference type="NCBI Taxonomy" id="412755"/>
    <lineage>
        <taxon>unclassified sequences</taxon>
        <taxon>metagenomes</taxon>
        <taxon>ecological metagenomes</taxon>
    </lineage>
</organism>
<gene>
    <name evidence="2" type="ORF">LCGC14_1882440</name>
</gene>
<keyword evidence="1" id="KW-0812">Transmembrane</keyword>
<evidence type="ECO:0000313" key="2">
    <source>
        <dbReference type="EMBL" id="KKL92660.1"/>
    </source>
</evidence>
<feature type="transmembrane region" description="Helical" evidence="1">
    <location>
        <begin position="41"/>
        <end position="62"/>
    </location>
</feature>
<feature type="transmembrane region" description="Helical" evidence="1">
    <location>
        <begin position="118"/>
        <end position="144"/>
    </location>
</feature>
<feature type="transmembrane region" description="Helical" evidence="1">
    <location>
        <begin position="69"/>
        <end position="91"/>
    </location>
</feature>
<keyword evidence="1" id="KW-0472">Membrane</keyword>
<feature type="non-terminal residue" evidence="2">
    <location>
        <position position="257"/>
    </location>
</feature>
<accession>A0A0F9IFS5</accession>
<sequence length="257" mass="29416">MVALGGWMAWRAWLQNRWFAVCIIWFSGVTLWRVFSGQAHYAEVTIPFLFLWSAVALGLWACEARSGKWICWLGWVLMAAYGSSIIIGYLWKPWPHTPLQANFPHIGLADNQSNVGYILAWAIAAAAPFAFPALLALPFLGLTFPVVAALCGYLVYWRWWTLVLMVVAMGMIIYIDPPQIYGWKQAKGYQVEVRVPTTQDWIRVQVWKRSVELGMKKWVAGHGFGAYFRLSPRMWPPGNPITYTEQWRSPNNTLVLM</sequence>
<keyword evidence="1" id="KW-1133">Transmembrane helix</keyword>
<reference evidence="2" key="1">
    <citation type="journal article" date="2015" name="Nature">
        <title>Complex archaea that bridge the gap between prokaryotes and eukaryotes.</title>
        <authorList>
            <person name="Spang A."/>
            <person name="Saw J.H."/>
            <person name="Jorgensen S.L."/>
            <person name="Zaremba-Niedzwiedzka K."/>
            <person name="Martijn J."/>
            <person name="Lind A.E."/>
            <person name="van Eijk R."/>
            <person name="Schleper C."/>
            <person name="Guy L."/>
            <person name="Ettema T.J."/>
        </authorList>
    </citation>
    <scope>NUCLEOTIDE SEQUENCE</scope>
</reference>
<dbReference type="AlphaFoldDB" id="A0A0F9IFS5"/>
<protein>
    <submittedName>
        <fullName evidence="2">Uncharacterized protein</fullName>
    </submittedName>
</protein>